<proteinExistence type="predicted"/>
<feature type="non-terminal residue" evidence="2">
    <location>
        <position position="279"/>
    </location>
</feature>
<dbReference type="InterPro" id="IPR025420">
    <property type="entry name" value="DUF4143"/>
</dbReference>
<dbReference type="EMBL" id="MFLY01000023">
    <property type="protein sequence ID" value="OGG72909.1"/>
    <property type="molecule type" value="Genomic_DNA"/>
</dbReference>
<feature type="domain" description="AAA+ ATPase" evidence="1">
    <location>
        <begin position="16"/>
        <end position="133"/>
    </location>
</feature>
<dbReference type="Proteomes" id="UP000177306">
    <property type="component" value="Unassembled WGS sequence"/>
</dbReference>
<dbReference type="InterPro" id="IPR003593">
    <property type="entry name" value="AAA+_ATPase"/>
</dbReference>
<evidence type="ECO:0000313" key="3">
    <source>
        <dbReference type="Proteomes" id="UP000177306"/>
    </source>
</evidence>
<gene>
    <name evidence="2" type="ORF">A3A38_02710</name>
</gene>
<dbReference type="Pfam" id="PF13173">
    <property type="entry name" value="AAA_14"/>
    <property type="match status" value="1"/>
</dbReference>
<organism evidence="2 3">
    <name type="scientific">Candidatus Kaiserbacteria bacterium RIFCSPLOWO2_01_FULL_53_17</name>
    <dbReference type="NCBI Taxonomy" id="1798511"/>
    <lineage>
        <taxon>Bacteria</taxon>
        <taxon>Candidatus Kaiseribacteriota</taxon>
    </lineage>
</organism>
<sequence length="279" mass="31480">MYNRTIEPRIIADLFTGKVIIVYGARQVGKTTLVKKILSAHGEGGLYFDCEVRTVQDFLVPDPEVIKARIGNARMVVFDEAQYVPEIGRTLKVFHDRYPDVQIIATGSSSFDLARKTAESMAGRTREYILYPLSVAEIVSTIGRAAFDERYDHFLRFGFYPGIVDAPQEKKIADLETLQANALYKDILALEGVRKPRVLLDLLKLLALRTGSEVSAHSLANHLATSLVTVSKYLDILEKMFIIRRLYALSRNPGKEIRKGSKIYFLDIGMRNSILQNHN</sequence>
<comment type="caution">
    <text evidence="2">The sequence shown here is derived from an EMBL/GenBank/DDBJ whole genome shotgun (WGS) entry which is preliminary data.</text>
</comment>
<name>A0A1F6EGY7_9BACT</name>
<dbReference type="Gene3D" id="3.40.50.300">
    <property type="entry name" value="P-loop containing nucleotide triphosphate hydrolases"/>
    <property type="match status" value="1"/>
</dbReference>
<reference evidence="2 3" key="1">
    <citation type="journal article" date="2016" name="Nat. Commun.">
        <title>Thousands of microbial genomes shed light on interconnected biogeochemical processes in an aquifer system.</title>
        <authorList>
            <person name="Anantharaman K."/>
            <person name="Brown C.T."/>
            <person name="Hug L.A."/>
            <person name="Sharon I."/>
            <person name="Castelle C.J."/>
            <person name="Probst A.J."/>
            <person name="Thomas B.C."/>
            <person name="Singh A."/>
            <person name="Wilkins M.J."/>
            <person name="Karaoz U."/>
            <person name="Brodie E.L."/>
            <person name="Williams K.H."/>
            <person name="Hubbard S.S."/>
            <person name="Banfield J.F."/>
        </authorList>
    </citation>
    <scope>NUCLEOTIDE SEQUENCE [LARGE SCALE GENOMIC DNA]</scope>
</reference>
<dbReference type="AlphaFoldDB" id="A0A1F6EGY7"/>
<dbReference type="InterPro" id="IPR027417">
    <property type="entry name" value="P-loop_NTPase"/>
</dbReference>
<dbReference type="PANTHER" id="PTHR43566:SF1">
    <property type="entry name" value="AAA+ ATPASE DOMAIN-CONTAINING PROTEIN"/>
    <property type="match status" value="1"/>
</dbReference>
<protein>
    <recommendedName>
        <fullName evidence="1">AAA+ ATPase domain-containing protein</fullName>
    </recommendedName>
</protein>
<dbReference type="InterPro" id="IPR041682">
    <property type="entry name" value="AAA_14"/>
</dbReference>
<dbReference type="PANTHER" id="PTHR43566">
    <property type="entry name" value="CONSERVED PROTEIN"/>
    <property type="match status" value="1"/>
</dbReference>
<evidence type="ECO:0000259" key="1">
    <source>
        <dbReference type="SMART" id="SM00382"/>
    </source>
</evidence>
<dbReference type="SUPFAM" id="SSF52540">
    <property type="entry name" value="P-loop containing nucleoside triphosphate hydrolases"/>
    <property type="match status" value="1"/>
</dbReference>
<evidence type="ECO:0000313" key="2">
    <source>
        <dbReference type="EMBL" id="OGG72909.1"/>
    </source>
</evidence>
<dbReference type="SMART" id="SM00382">
    <property type="entry name" value="AAA"/>
    <property type="match status" value="1"/>
</dbReference>
<accession>A0A1F6EGY7</accession>
<dbReference type="Pfam" id="PF13635">
    <property type="entry name" value="DUF4143"/>
    <property type="match status" value="1"/>
</dbReference>